<evidence type="ECO:0000256" key="4">
    <source>
        <dbReference type="ARBA" id="ARBA00022723"/>
    </source>
</evidence>
<evidence type="ECO:0000259" key="9">
    <source>
        <dbReference type="PROSITE" id="PS51873"/>
    </source>
</evidence>
<evidence type="ECO:0000256" key="6">
    <source>
        <dbReference type="ARBA" id="ARBA00022771"/>
    </source>
</evidence>
<dbReference type="STRING" id="254877.A0A1V6TSE5"/>
<evidence type="ECO:0000256" key="7">
    <source>
        <dbReference type="ARBA" id="ARBA00022786"/>
    </source>
</evidence>
<evidence type="ECO:0000313" key="11">
    <source>
        <dbReference type="Proteomes" id="UP000191342"/>
    </source>
</evidence>
<protein>
    <recommendedName>
        <fullName evidence="2">RBR-type E3 ubiquitin transferase</fullName>
        <ecNumber evidence="2">2.3.2.31</ecNumber>
    </recommendedName>
</protein>
<dbReference type="EMBL" id="MLQL01000004">
    <property type="protein sequence ID" value="OQE29287.1"/>
    <property type="molecule type" value="Genomic_DNA"/>
</dbReference>
<keyword evidence="4" id="KW-0479">Metal-binding</keyword>
<dbReference type="PROSITE" id="PS51873">
    <property type="entry name" value="TRIAD"/>
    <property type="match status" value="1"/>
</dbReference>
<dbReference type="Pfam" id="PF01485">
    <property type="entry name" value="IBR"/>
    <property type="match status" value="1"/>
</dbReference>
<evidence type="ECO:0000256" key="8">
    <source>
        <dbReference type="ARBA" id="ARBA00022833"/>
    </source>
</evidence>
<proteinExistence type="predicted"/>
<reference evidence="11" key="1">
    <citation type="journal article" date="2017" name="Nat. Microbiol.">
        <title>Global analysis of biosynthetic gene clusters reveals vast potential of secondary metabolite production in Penicillium species.</title>
        <authorList>
            <person name="Nielsen J.C."/>
            <person name="Grijseels S."/>
            <person name="Prigent S."/>
            <person name="Ji B."/>
            <person name="Dainat J."/>
            <person name="Nielsen K.F."/>
            <person name="Frisvad J.C."/>
            <person name="Workman M."/>
            <person name="Nielsen J."/>
        </authorList>
    </citation>
    <scope>NUCLEOTIDE SEQUENCE [LARGE SCALE GENOMIC DNA]</scope>
    <source>
        <strain evidence="11">IBT 14082</strain>
    </source>
</reference>
<accession>A0A1V6TSE5</accession>
<keyword evidence="7" id="KW-0833">Ubl conjugation pathway</keyword>
<evidence type="ECO:0000256" key="3">
    <source>
        <dbReference type="ARBA" id="ARBA00022679"/>
    </source>
</evidence>
<evidence type="ECO:0000256" key="2">
    <source>
        <dbReference type="ARBA" id="ARBA00012251"/>
    </source>
</evidence>
<dbReference type="InterPro" id="IPR017907">
    <property type="entry name" value="Znf_RING_CS"/>
</dbReference>
<dbReference type="EC" id="2.3.2.31" evidence="2"/>
<name>A0A1V6TSE5_9EURO</name>
<dbReference type="OrthoDB" id="9977870at2759"/>
<dbReference type="CDD" id="cd20335">
    <property type="entry name" value="BRcat_RBR"/>
    <property type="match status" value="1"/>
</dbReference>
<dbReference type="AlphaFoldDB" id="A0A1V6TSE5"/>
<keyword evidence="3" id="KW-0808">Transferase</keyword>
<dbReference type="InterPro" id="IPR044066">
    <property type="entry name" value="TRIAD_supradom"/>
</dbReference>
<organism evidence="10 11">
    <name type="scientific">Penicillium flavigenum</name>
    <dbReference type="NCBI Taxonomy" id="254877"/>
    <lineage>
        <taxon>Eukaryota</taxon>
        <taxon>Fungi</taxon>
        <taxon>Dikarya</taxon>
        <taxon>Ascomycota</taxon>
        <taxon>Pezizomycotina</taxon>
        <taxon>Eurotiomycetes</taxon>
        <taxon>Eurotiomycetidae</taxon>
        <taxon>Eurotiales</taxon>
        <taxon>Aspergillaceae</taxon>
        <taxon>Penicillium</taxon>
    </lineage>
</organism>
<evidence type="ECO:0000313" key="10">
    <source>
        <dbReference type="EMBL" id="OQE29287.1"/>
    </source>
</evidence>
<comment type="catalytic activity">
    <reaction evidence="1">
        <text>[E2 ubiquitin-conjugating enzyme]-S-ubiquitinyl-L-cysteine + [acceptor protein]-L-lysine = [E2 ubiquitin-conjugating enzyme]-L-cysteine + [acceptor protein]-N(6)-ubiquitinyl-L-lysine.</text>
        <dbReference type="EC" id="2.3.2.31"/>
    </reaction>
</comment>
<dbReference type="PANTHER" id="PTHR11685">
    <property type="entry name" value="RBR FAMILY RING FINGER AND IBR DOMAIN-CONTAINING"/>
    <property type="match status" value="1"/>
</dbReference>
<dbReference type="InterPro" id="IPR002867">
    <property type="entry name" value="IBR_dom"/>
</dbReference>
<evidence type="ECO:0000256" key="1">
    <source>
        <dbReference type="ARBA" id="ARBA00001798"/>
    </source>
</evidence>
<dbReference type="PROSITE" id="PS00518">
    <property type="entry name" value="ZF_RING_1"/>
    <property type="match status" value="1"/>
</dbReference>
<dbReference type="GO" id="GO:0016567">
    <property type="term" value="P:protein ubiquitination"/>
    <property type="evidence" value="ECO:0007669"/>
    <property type="project" value="InterPro"/>
</dbReference>
<dbReference type="InterPro" id="IPR031127">
    <property type="entry name" value="E3_UB_ligase_RBR"/>
</dbReference>
<evidence type="ECO:0000256" key="5">
    <source>
        <dbReference type="ARBA" id="ARBA00022737"/>
    </source>
</evidence>
<dbReference type="GO" id="GO:0061630">
    <property type="term" value="F:ubiquitin protein ligase activity"/>
    <property type="evidence" value="ECO:0007669"/>
    <property type="project" value="UniProtKB-EC"/>
</dbReference>
<sequence>MDQDTHQDTVSLVLELLLEDVDTNIDWFETQQQLLKASNQPANRLEELEPDELVAFRLWKSEFERLRVFLSDMQMATALSLEVKRTFTKRISAAIEKLLLSFCDVYLELLLEDLNTKIDGLKTQLQLMKATDQSVNLLEELEPDRGIALHIWKSEIEKQRVISSGSQTVTASSPQETNTFANRISTAIQKLLLPLKNIMRSIKASVLAHSKPEQLGDSIENAINLVDSAKSEIWRECVSCREDHIQDDMIKTKCSHFYCKCCLVRLFKNALRDESLFPPQCCHKPIAASEKMIGPVLVQKHKEKAIELKDPDRTYCSDSKCAQYLPRKATPTRVCKCASCGVRTCRKCKKRAHPGDCVYKLDALLEELADRKEWQRCSNCRRLIELSTGCNHIT</sequence>
<dbReference type="Proteomes" id="UP000191342">
    <property type="component" value="Unassembled WGS sequence"/>
</dbReference>
<keyword evidence="11" id="KW-1185">Reference proteome</keyword>
<keyword evidence="5" id="KW-0677">Repeat</keyword>
<dbReference type="SUPFAM" id="SSF57850">
    <property type="entry name" value="RING/U-box"/>
    <property type="match status" value="1"/>
</dbReference>
<keyword evidence="6" id="KW-0863">Zinc-finger</keyword>
<dbReference type="GO" id="GO:0008270">
    <property type="term" value="F:zinc ion binding"/>
    <property type="evidence" value="ECO:0007669"/>
    <property type="project" value="UniProtKB-KW"/>
</dbReference>
<comment type="caution">
    <text evidence="10">The sequence shown here is derived from an EMBL/GenBank/DDBJ whole genome shotgun (WGS) entry which is preliminary data.</text>
</comment>
<keyword evidence="8" id="KW-0862">Zinc</keyword>
<feature type="domain" description="RING-type" evidence="9">
    <location>
        <begin position="233"/>
        <end position="394"/>
    </location>
</feature>
<gene>
    <name evidence="10" type="ORF">PENFLA_c004G02729</name>
</gene>